<sequence>VTNTRTGQEESVKDHLDRIKKESHTITAFKNQKTYKEVPYNEIKPHSDGLAYYKGKMYGTKEDLKYFPKKVRLVELTERKKILAPSPFQVIEASKRKPDRVVKFKNEMTALQFRSKNLKEGKIALLGSREMKGGRIYEVEVFNKKKNPETIRQVERYNKTHKTSKINLKTSETEKVKSKPVVDKKELSQATYKGSSSIWDRMAGGYERNRKTGKVRATKTYGTFGSSKKHTTTDDIMKMDTGYKPKSMSDYTGRKKSSDKTKVGLSK</sequence>
<evidence type="ECO:0000256" key="1">
    <source>
        <dbReference type="SAM" id="MobiDB-lite"/>
    </source>
</evidence>
<dbReference type="EMBL" id="BARU01029061">
    <property type="protein sequence ID" value="GAH63032.1"/>
    <property type="molecule type" value="Genomic_DNA"/>
</dbReference>
<reference evidence="2" key="1">
    <citation type="journal article" date="2014" name="Front. Microbiol.">
        <title>High frequency of phylogenetically diverse reductive dehalogenase-homologous genes in deep subseafloor sedimentary metagenomes.</title>
        <authorList>
            <person name="Kawai M."/>
            <person name="Futagami T."/>
            <person name="Toyoda A."/>
            <person name="Takaki Y."/>
            <person name="Nishi S."/>
            <person name="Hori S."/>
            <person name="Arai W."/>
            <person name="Tsubouchi T."/>
            <person name="Morono Y."/>
            <person name="Uchiyama I."/>
            <person name="Ito T."/>
            <person name="Fujiyama A."/>
            <person name="Inagaki F."/>
            <person name="Takami H."/>
        </authorList>
    </citation>
    <scope>NUCLEOTIDE SEQUENCE</scope>
    <source>
        <strain evidence="2">Expedition CK06-06</strain>
    </source>
</reference>
<feature type="non-terminal residue" evidence="2">
    <location>
        <position position="267"/>
    </location>
</feature>
<dbReference type="AlphaFoldDB" id="X1H0U9"/>
<gene>
    <name evidence="2" type="ORF">S03H2_46302</name>
</gene>
<organism evidence="2">
    <name type="scientific">marine sediment metagenome</name>
    <dbReference type="NCBI Taxonomy" id="412755"/>
    <lineage>
        <taxon>unclassified sequences</taxon>
        <taxon>metagenomes</taxon>
        <taxon>ecological metagenomes</taxon>
    </lineage>
</organism>
<name>X1H0U9_9ZZZZ</name>
<feature type="non-terminal residue" evidence="2">
    <location>
        <position position="1"/>
    </location>
</feature>
<proteinExistence type="predicted"/>
<feature type="compositionally biased region" description="Basic and acidic residues" evidence="1">
    <location>
        <begin position="231"/>
        <end position="243"/>
    </location>
</feature>
<feature type="compositionally biased region" description="Basic and acidic residues" evidence="1">
    <location>
        <begin position="252"/>
        <end position="267"/>
    </location>
</feature>
<evidence type="ECO:0000313" key="2">
    <source>
        <dbReference type="EMBL" id="GAH63032.1"/>
    </source>
</evidence>
<accession>X1H0U9</accession>
<comment type="caution">
    <text evidence="2">The sequence shown here is derived from an EMBL/GenBank/DDBJ whole genome shotgun (WGS) entry which is preliminary data.</text>
</comment>
<protein>
    <submittedName>
        <fullName evidence="2">Uncharacterized protein</fullName>
    </submittedName>
</protein>
<feature type="region of interest" description="Disordered" evidence="1">
    <location>
        <begin position="222"/>
        <end position="267"/>
    </location>
</feature>